<comment type="similarity">
    <text evidence="1">Belongs to the methyltransferase superfamily.</text>
</comment>
<keyword evidence="6" id="KW-1185">Reference proteome</keyword>
<dbReference type="EMBL" id="CAJVPJ010000249">
    <property type="protein sequence ID" value="CAG8501485.1"/>
    <property type="molecule type" value="Genomic_DNA"/>
</dbReference>
<feature type="domain" description="Methyltransferase type 11" evidence="4">
    <location>
        <begin position="65"/>
        <end position="168"/>
    </location>
</feature>
<dbReference type="PANTHER" id="PTHR44942:SF4">
    <property type="entry name" value="METHYLTRANSFERASE TYPE 11 DOMAIN-CONTAINING PROTEIN"/>
    <property type="match status" value="1"/>
</dbReference>
<keyword evidence="3" id="KW-0808">Transferase</keyword>
<dbReference type="Proteomes" id="UP000789572">
    <property type="component" value="Unassembled WGS sequence"/>
</dbReference>
<evidence type="ECO:0000256" key="2">
    <source>
        <dbReference type="ARBA" id="ARBA00022603"/>
    </source>
</evidence>
<dbReference type="OrthoDB" id="3647at2759"/>
<accession>A0A9N9F0B8</accession>
<dbReference type="Gene3D" id="3.40.50.150">
    <property type="entry name" value="Vaccinia Virus protein VP39"/>
    <property type="match status" value="1"/>
</dbReference>
<dbReference type="InterPro" id="IPR051052">
    <property type="entry name" value="Diverse_substrate_MTase"/>
</dbReference>
<dbReference type="SUPFAM" id="SSF53335">
    <property type="entry name" value="S-adenosyl-L-methionine-dependent methyltransferases"/>
    <property type="match status" value="1"/>
</dbReference>
<gene>
    <name evidence="5" type="ORF">POCULU_LOCUS2596</name>
</gene>
<comment type="caution">
    <text evidence="5">The sequence shown here is derived from an EMBL/GenBank/DDBJ whole genome shotgun (WGS) entry which is preliminary data.</text>
</comment>
<sequence>MSSQPESSQSSHVHDLVDQNKTHFNAIAKSYDTHPTRSMIGRKCGEAIIREYGHLFDANTTEVMDFACGTGLISEKLASYSKYILGVDAAQGMVDVYNQKCWQQGIDKTEMEAVCQMLTDEASEKGDQLNGKRFDIVVCSSSYHHFSSTQDITRILASYLKPSGHLIVLDLKYDEKTSPKFHSCGKHNNAVTSHTHKHEDGKHVDAVAHRGGFNLEDVKSMFENTNVLDNIRVEIAFTFEKFVESDEKNYEFEYWIASGRKF</sequence>
<name>A0A9N9F0B8_9GLOM</name>
<evidence type="ECO:0000256" key="1">
    <source>
        <dbReference type="ARBA" id="ARBA00008361"/>
    </source>
</evidence>
<evidence type="ECO:0000259" key="4">
    <source>
        <dbReference type="Pfam" id="PF08241"/>
    </source>
</evidence>
<dbReference type="CDD" id="cd02440">
    <property type="entry name" value="AdoMet_MTases"/>
    <property type="match status" value="1"/>
</dbReference>
<evidence type="ECO:0000313" key="5">
    <source>
        <dbReference type="EMBL" id="CAG8501485.1"/>
    </source>
</evidence>
<keyword evidence="2" id="KW-0489">Methyltransferase</keyword>
<dbReference type="InterPro" id="IPR029063">
    <property type="entry name" value="SAM-dependent_MTases_sf"/>
</dbReference>
<evidence type="ECO:0000313" key="6">
    <source>
        <dbReference type="Proteomes" id="UP000789572"/>
    </source>
</evidence>
<evidence type="ECO:0000256" key="3">
    <source>
        <dbReference type="ARBA" id="ARBA00022679"/>
    </source>
</evidence>
<dbReference type="PANTHER" id="PTHR44942">
    <property type="entry name" value="METHYLTRANSF_11 DOMAIN-CONTAINING PROTEIN"/>
    <property type="match status" value="1"/>
</dbReference>
<dbReference type="AlphaFoldDB" id="A0A9N9F0B8"/>
<reference evidence="5" key="1">
    <citation type="submission" date="2021-06" db="EMBL/GenBank/DDBJ databases">
        <authorList>
            <person name="Kallberg Y."/>
            <person name="Tangrot J."/>
            <person name="Rosling A."/>
        </authorList>
    </citation>
    <scope>NUCLEOTIDE SEQUENCE</scope>
    <source>
        <strain evidence="5">IA702</strain>
    </source>
</reference>
<proteinExistence type="inferred from homology"/>
<protein>
    <submittedName>
        <fullName evidence="5">1603_t:CDS:1</fullName>
    </submittedName>
</protein>
<dbReference type="Pfam" id="PF08241">
    <property type="entry name" value="Methyltransf_11"/>
    <property type="match status" value="1"/>
</dbReference>
<dbReference type="GO" id="GO:0008757">
    <property type="term" value="F:S-adenosylmethionine-dependent methyltransferase activity"/>
    <property type="evidence" value="ECO:0007669"/>
    <property type="project" value="InterPro"/>
</dbReference>
<dbReference type="GO" id="GO:0032259">
    <property type="term" value="P:methylation"/>
    <property type="evidence" value="ECO:0007669"/>
    <property type="project" value="UniProtKB-KW"/>
</dbReference>
<dbReference type="InterPro" id="IPR013216">
    <property type="entry name" value="Methyltransf_11"/>
</dbReference>
<organism evidence="5 6">
    <name type="scientific">Paraglomus occultum</name>
    <dbReference type="NCBI Taxonomy" id="144539"/>
    <lineage>
        <taxon>Eukaryota</taxon>
        <taxon>Fungi</taxon>
        <taxon>Fungi incertae sedis</taxon>
        <taxon>Mucoromycota</taxon>
        <taxon>Glomeromycotina</taxon>
        <taxon>Glomeromycetes</taxon>
        <taxon>Paraglomerales</taxon>
        <taxon>Paraglomeraceae</taxon>
        <taxon>Paraglomus</taxon>
    </lineage>
</organism>